<dbReference type="Proteomes" id="UP001307889">
    <property type="component" value="Chromosome 4"/>
</dbReference>
<dbReference type="EMBL" id="AP028912">
    <property type="protein sequence ID" value="BES93259.1"/>
    <property type="molecule type" value="Genomic_DNA"/>
</dbReference>
<gene>
    <name evidence="1" type="ORF">NTJ_06068</name>
</gene>
<sequence>MTIPGRRSCSFRERQDCDRQEWERLELGGFLGWSLGGRLAANRVVAPYHRQRSGGPDNKMVAASSPVEPLECITSIAGQQLRT</sequence>
<keyword evidence="2" id="KW-1185">Reference proteome</keyword>
<organism evidence="1 2">
    <name type="scientific">Nesidiocoris tenuis</name>
    <dbReference type="NCBI Taxonomy" id="355587"/>
    <lineage>
        <taxon>Eukaryota</taxon>
        <taxon>Metazoa</taxon>
        <taxon>Ecdysozoa</taxon>
        <taxon>Arthropoda</taxon>
        <taxon>Hexapoda</taxon>
        <taxon>Insecta</taxon>
        <taxon>Pterygota</taxon>
        <taxon>Neoptera</taxon>
        <taxon>Paraneoptera</taxon>
        <taxon>Hemiptera</taxon>
        <taxon>Heteroptera</taxon>
        <taxon>Panheteroptera</taxon>
        <taxon>Cimicomorpha</taxon>
        <taxon>Miridae</taxon>
        <taxon>Dicyphina</taxon>
        <taxon>Nesidiocoris</taxon>
    </lineage>
</organism>
<proteinExistence type="predicted"/>
<name>A0ABN7APB0_9HEMI</name>
<evidence type="ECO:0000313" key="1">
    <source>
        <dbReference type="EMBL" id="BES93259.1"/>
    </source>
</evidence>
<protein>
    <submittedName>
        <fullName evidence="1">Uncharacterized protein</fullName>
    </submittedName>
</protein>
<evidence type="ECO:0000313" key="2">
    <source>
        <dbReference type="Proteomes" id="UP001307889"/>
    </source>
</evidence>
<reference evidence="1 2" key="1">
    <citation type="submission" date="2023-09" db="EMBL/GenBank/DDBJ databases">
        <title>Nesidiocoris tenuis whole genome shotgun sequence.</title>
        <authorList>
            <person name="Shibata T."/>
            <person name="Shimoda M."/>
            <person name="Kobayashi T."/>
            <person name="Uehara T."/>
        </authorList>
    </citation>
    <scope>NUCLEOTIDE SEQUENCE [LARGE SCALE GENOMIC DNA]</scope>
    <source>
        <strain evidence="1 2">Japan</strain>
    </source>
</reference>
<accession>A0ABN7APB0</accession>